<dbReference type="InterPro" id="IPR007037">
    <property type="entry name" value="SIP_rossman_dom"/>
</dbReference>
<dbReference type="PROSITE" id="PS51384">
    <property type="entry name" value="FAD_FR"/>
    <property type="match status" value="1"/>
</dbReference>
<organism evidence="3 4">
    <name type="scientific">Chondromyces crocatus</name>
    <dbReference type="NCBI Taxonomy" id="52"/>
    <lineage>
        <taxon>Bacteria</taxon>
        <taxon>Pseudomonadati</taxon>
        <taxon>Myxococcota</taxon>
        <taxon>Polyangia</taxon>
        <taxon>Polyangiales</taxon>
        <taxon>Polyangiaceae</taxon>
        <taxon>Chondromyces</taxon>
    </lineage>
</organism>
<comment type="similarity">
    <text evidence="1">Belongs to the SIP oxidoreductase family.</text>
</comment>
<reference evidence="3 4" key="1">
    <citation type="submission" date="2015-07" db="EMBL/GenBank/DDBJ databases">
        <title>Genome analysis of myxobacterium Chondromyces crocatus Cm c5 reveals a high potential for natural compound synthesis and the genetic basis for the loss of fruiting body formation.</title>
        <authorList>
            <person name="Zaburannyi N."/>
            <person name="Bunk B."/>
            <person name="Maier J."/>
            <person name="Overmann J."/>
            <person name="Mueller R."/>
        </authorList>
    </citation>
    <scope>NUCLEOTIDE SEQUENCE [LARGE SCALE GENOMIC DNA]</scope>
    <source>
        <strain evidence="3 4">Cm c5</strain>
    </source>
</reference>
<proteinExistence type="inferred from homology"/>
<dbReference type="RefSeq" id="WP_050429922.1">
    <property type="nucleotide sequence ID" value="NZ_CP012159.1"/>
</dbReference>
<dbReference type="InterPro" id="IPR017927">
    <property type="entry name" value="FAD-bd_FR_type"/>
</dbReference>
<dbReference type="Gene3D" id="2.40.30.10">
    <property type="entry name" value="Translation factors"/>
    <property type="match status" value="1"/>
</dbReference>
<protein>
    <submittedName>
        <fullName evidence="3">FAD-binding protein</fullName>
    </submittedName>
</protein>
<accession>A0A0K1E9R1</accession>
<evidence type="ECO:0000313" key="3">
    <source>
        <dbReference type="EMBL" id="AKT37574.1"/>
    </source>
</evidence>
<name>A0A0K1E9R1_CHOCO</name>
<keyword evidence="4" id="KW-1185">Reference proteome</keyword>
<feature type="domain" description="FAD-binding FR-type" evidence="2">
    <location>
        <begin position="12"/>
        <end position="139"/>
    </location>
</feature>
<dbReference type="STRING" id="52.CMC5_017150"/>
<dbReference type="OrthoDB" id="9814826at2"/>
<gene>
    <name evidence="3" type="primary">glcE</name>
    <name evidence="3" type="ORF">CMC5_017150</name>
</gene>
<dbReference type="SUPFAM" id="SSF63380">
    <property type="entry name" value="Riboflavin synthase domain-like"/>
    <property type="match status" value="1"/>
</dbReference>
<dbReference type="PATRIC" id="fig|52.7.peg.1841"/>
<dbReference type="InterPro" id="IPR017938">
    <property type="entry name" value="Riboflavin_synthase-like_b-brl"/>
</dbReference>
<dbReference type="PANTHER" id="PTHR30157">
    <property type="entry name" value="FERRIC REDUCTASE, NADPH-DEPENDENT"/>
    <property type="match status" value="1"/>
</dbReference>
<dbReference type="InterPro" id="IPR013113">
    <property type="entry name" value="SIP_FAD-bd"/>
</dbReference>
<dbReference type="PANTHER" id="PTHR30157:SF0">
    <property type="entry name" value="NADPH-DEPENDENT FERRIC-CHELATE REDUCTASE"/>
    <property type="match status" value="1"/>
</dbReference>
<dbReference type="InterPro" id="IPR039261">
    <property type="entry name" value="FNR_nucleotide-bd"/>
</dbReference>
<dbReference type="AlphaFoldDB" id="A0A0K1E9R1"/>
<evidence type="ECO:0000313" key="4">
    <source>
        <dbReference type="Proteomes" id="UP000067626"/>
    </source>
</evidence>
<dbReference type="Proteomes" id="UP000067626">
    <property type="component" value="Chromosome"/>
</dbReference>
<dbReference type="InterPro" id="IPR039374">
    <property type="entry name" value="SIP_fam"/>
</dbReference>
<dbReference type="CDD" id="cd06193">
    <property type="entry name" value="siderophore_interacting"/>
    <property type="match status" value="1"/>
</dbReference>
<dbReference type="EMBL" id="CP012159">
    <property type="protein sequence ID" value="AKT37574.1"/>
    <property type="molecule type" value="Genomic_DNA"/>
</dbReference>
<dbReference type="Gene3D" id="3.40.50.80">
    <property type="entry name" value="Nucleotide-binding domain of ferredoxin-NADP reductase (FNR) module"/>
    <property type="match status" value="1"/>
</dbReference>
<dbReference type="Pfam" id="PF04954">
    <property type="entry name" value="SIP"/>
    <property type="match status" value="1"/>
</dbReference>
<evidence type="ECO:0000256" key="1">
    <source>
        <dbReference type="ARBA" id="ARBA00035644"/>
    </source>
</evidence>
<dbReference type="GO" id="GO:0016491">
    <property type="term" value="F:oxidoreductase activity"/>
    <property type="evidence" value="ECO:0007669"/>
    <property type="project" value="InterPro"/>
</dbReference>
<dbReference type="Pfam" id="PF08021">
    <property type="entry name" value="FAD_binding_9"/>
    <property type="match status" value="1"/>
</dbReference>
<dbReference type="KEGG" id="ccro:CMC5_017150"/>
<evidence type="ECO:0000259" key="2">
    <source>
        <dbReference type="PROSITE" id="PS51384"/>
    </source>
</evidence>
<sequence>MSLSERVFRRGPFPVKFRLLEVQRVTRITPRMARVTLGGAELEGFQSDGADDHVKVALPVDGEREIAVPTIGPGGLVFPEGKPRPVLRDYTPRRHDAAAGELDLDFVIHGDGPATSWAAQAKPGDRIGVGGPRGSLVVAKDFDWYLLAGDETALPAIGRRLEELPAGSRAIVFVEVEDEGEEQRFVTQADVQVTWLHRRGAEAGTTELLEKAIRALSWPSGDGFVWVAAESGTVRTIRDHLRDERGVNKDWMRAVGYWKRGVSDHHDG</sequence>